<dbReference type="Proteomes" id="UP001529510">
    <property type="component" value="Unassembled WGS sequence"/>
</dbReference>
<organism evidence="2 3">
    <name type="scientific">Cirrhinus mrigala</name>
    <name type="common">Mrigala</name>
    <dbReference type="NCBI Taxonomy" id="683832"/>
    <lineage>
        <taxon>Eukaryota</taxon>
        <taxon>Metazoa</taxon>
        <taxon>Chordata</taxon>
        <taxon>Craniata</taxon>
        <taxon>Vertebrata</taxon>
        <taxon>Euteleostomi</taxon>
        <taxon>Actinopterygii</taxon>
        <taxon>Neopterygii</taxon>
        <taxon>Teleostei</taxon>
        <taxon>Ostariophysi</taxon>
        <taxon>Cypriniformes</taxon>
        <taxon>Cyprinidae</taxon>
        <taxon>Labeoninae</taxon>
        <taxon>Labeonini</taxon>
        <taxon>Cirrhinus</taxon>
    </lineage>
</organism>
<evidence type="ECO:0000313" key="3">
    <source>
        <dbReference type="Proteomes" id="UP001529510"/>
    </source>
</evidence>
<feature type="non-terminal residue" evidence="2">
    <location>
        <position position="74"/>
    </location>
</feature>
<accession>A0ABD0PQE9</accession>
<dbReference type="AlphaFoldDB" id="A0ABD0PQE9"/>
<sequence>QSSSESYGSTSIQTFCGSAHCETTTNSSLCCTQAEFTAFRAVPAISISNPQNKTATTQQTPSTLSHNQTLSACR</sequence>
<proteinExistence type="predicted"/>
<evidence type="ECO:0000256" key="1">
    <source>
        <dbReference type="SAM" id="MobiDB-lite"/>
    </source>
</evidence>
<evidence type="ECO:0000313" key="2">
    <source>
        <dbReference type="EMBL" id="KAL0176264.1"/>
    </source>
</evidence>
<feature type="non-terminal residue" evidence="2">
    <location>
        <position position="1"/>
    </location>
</feature>
<feature type="region of interest" description="Disordered" evidence="1">
    <location>
        <begin position="50"/>
        <end position="74"/>
    </location>
</feature>
<reference evidence="2 3" key="1">
    <citation type="submission" date="2024-05" db="EMBL/GenBank/DDBJ databases">
        <title>Genome sequencing and assembly of Indian major carp, Cirrhinus mrigala (Hamilton, 1822).</title>
        <authorList>
            <person name="Mohindra V."/>
            <person name="Chowdhury L.M."/>
            <person name="Lal K."/>
            <person name="Jena J.K."/>
        </authorList>
    </citation>
    <scope>NUCLEOTIDE SEQUENCE [LARGE SCALE GENOMIC DNA]</scope>
    <source>
        <strain evidence="2">CM1030</strain>
        <tissue evidence="2">Blood</tissue>
    </source>
</reference>
<name>A0ABD0PQE9_CIRMR</name>
<gene>
    <name evidence="2" type="ORF">M9458_028594</name>
</gene>
<comment type="caution">
    <text evidence="2">The sequence shown here is derived from an EMBL/GenBank/DDBJ whole genome shotgun (WGS) entry which is preliminary data.</text>
</comment>
<dbReference type="EMBL" id="JAMKFB020000014">
    <property type="protein sequence ID" value="KAL0176264.1"/>
    <property type="molecule type" value="Genomic_DNA"/>
</dbReference>
<keyword evidence="3" id="KW-1185">Reference proteome</keyword>
<protein>
    <submittedName>
        <fullName evidence="2">Uncharacterized protein</fullName>
    </submittedName>
</protein>